<evidence type="ECO:0000256" key="4">
    <source>
        <dbReference type="ARBA" id="ARBA00023136"/>
    </source>
</evidence>
<evidence type="ECO:0000313" key="7">
    <source>
        <dbReference type="EMBL" id="QGY79294.1"/>
    </source>
</evidence>
<dbReference type="GO" id="GO:0008610">
    <property type="term" value="P:lipid biosynthetic process"/>
    <property type="evidence" value="ECO:0007669"/>
    <property type="project" value="InterPro"/>
</dbReference>
<dbReference type="InterPro" id="IPR006694">
    <property type="entry name" value="Fatty_acid_hydroxylase"/>
</dbReference>
<dbReference type="InterPro" id="IPR050307">
    <property type="entry name" value="Sterol_Desaturase_Related"/>
</dbReference>
<dbReference type="KEGG" id="slaa:EUU25_00855"/>
<dbReference type="RefSeq" id="WP_158897593.1">
    <property type="nucleotide sequence ID" value="NZ_CP035733.1"/>
</dbReference>
<keyword evidence="8" id="KW-1185">Reference proteome</keyword>
<sequence>MDDAAGLVFTAIQEAYLSLLYSLPLVLAGILLTGSTFYLLFVRKHLETRSFRTWITYLFPKSNYTSASARIDIKIWLLNGLIFIPLFEISVVLTGIILGVSFLDILRETLGSGPDVRLGLVAIVSIQFLGFWFGLGIGQYSGHLAMHKVPALWALHRAHHSAESANLFTFLRSHPLEHFINGATRVVGTAAGIALGLYLTSSNLLPETAATIFWYNVAYVLIGFRSVDHLHIPVSYGRFLDVLVGSPIMHQVHHSAEIKHRDVNMAGAGYLFDWLFGTLYIPQKGETWRWGLNDDELGPNNPHNSLSGFFFEPMQAMLRGGRPVAVPPPYRKQR</sequence>
<dbReference type="PANTHER" id="PTHR11863">
    <property type="entry name" value="STEROL DESATURASE"/>
    <property type="match status" value="1"/>
</dbReference>
<comment type="subcellular location">
    <subcellularLocation>
        <location evidence="1">Membrane</location>
    </subcellularLocation>
</comment>
<dbReference type="Pfam" id="PF04116">
    <property type="entry name" value="FA_hydroxylase"/>
    <property type="match status" value="1"/>
</dbReference>
<dbReference type="Proteomes" id="UP000428803">
    <property type="component" value="Chromosome"/>
</dbReference>
<keyword evidence="2 5" id="KW-0812">Transmembrane</keyword>
<dbReference type="EMBL" id="CP035733">
    <property type="protein sequence ID" value="QGY79294.1"/>
    <property type="molecule type" value="Genomic_DNA"/>
</dbReference>
<evidence type="ECO:0000256" key="3">
    <source>
        <dbReference type="ARBA" id="ARBA00022989"/>
    </source>
</evidence>
<name>A0A6I6L445_9SPHN</name>
<accession>A0A6I6L445</accession>
<reference evidence="8" key="1">
    <citation type="submission" date="2019-01" db="EMBL/GenBank/DDBJ databases">
        <title>Sphingorhabdus lacus sp.nov., isolated from an oligotrophic freshwater lake.</title>
        <authorList>
            <person name="Park M."/>
        </authorList>
    </citation>
    <scope>NUCLEOTIDE SEQUENCE [LARGE SCALE GENOMIC DNA]</scope>
    <source>
        <strain evidence="8">IMCC1753</strain>
    </source>
</reference>
<dbReference type="GO" id="GO:0016020">
    <property type="term" value="C:membrane"/>
    <property type="evidence" value="ECO:0007669"/>
    <property type="project" value="UniProtKB-SubCell"/>
</dbReference>
<evidence type="ECO:0000256" key="2">
    <source>
        <dbReference type="ARBA" id="ARBA00022692"/>
    </source>
</evidence>
<keyword evidence="4 5" id="KW-0472">Membrane</keyword>
<dbReference type="AlphaFoldDB" id="A0A6I6L445"/>
<feature type="transmembrane region" description="Helical" evidence="5">
    <location>
        <begin position="20"/>
        <end position="42"/>
    </location>
</feature>
<feature type="transmembrane region" description="Helical" evidence="5">
    <location>
        <begin position="118"/>
        <end position="138"/>
    </location>
</feature>
<evidence type="ECO:0000256" key="5">
    <source>
        <dbReference type="SAM" id="Phobius"/>
    </source>
</evidence>
<feature type="domain" description="Fatty acid hydroxylase" evidence="6">
    <location>
        <begin position="131"/>
        <end position="278"/>
    </location>
</feature>
<evidence type="ECO:0000313" key="8">
    <source>
        <dbReference type="Proteomes" id="UP000428803"/>
    </source>
</evidence>
<dbReference type="GO" id="GO:0016491">
    <property type="term" value="F:oxidoreductase activity"/>
    <property type="evidence" value="ECO:0007669"/>
    <property type="project" value="InterPro"/>
</dbReference>
<dbReference type="GO" id="GO:0005506">
    <property type="term" value="F:iron ion binding"/>
    <property type="evidence" value="ECO:0007669"/>
    <property type="project" value="InterPro"/>
</dbReference>
<proteinExistence type="predicted"/>
<dbReference type="OrthoDB" id="9770329at2"/>
<feature type="transmembrane region" description="Helical" evidence="5">
    <location>
        <begin position="76"/>
        <end position="98"/>
    </location>
</feature>
<evidence type="ECO:0000256" key="1">
    <source>
        <dbReference type="ARBA" id="ARBA00004370"/>
    </source>
</evidence>
<protein>
    <submittedName>
        <fullName evidence="7">Fatty acid hydroxylase family protein</fullName>
    </submittedName>
</protein>
<gene>
    <name evidence="7" type="ORF">EUU25_00855</name>
</gene>
<evidence type="ECO:0000259" key="6">
    <source>
        <dbReference type="Pfam" id="PF04116"/>
    </source>
</evidence>
<organism evidence="7 8">
    <name type="scientific">Sphingorhabdus lacus</name>
    <dbReference type="NCBI Taxonomy" id="392610"/>
    <lineage>
        <taxon>Bacteria</taxon>
        <taxon>Pseudomonadati</taxon>
        <taxon>Pseudomonadota</taxon>
        <taxon>Alphaproteobacteria</taxon>
        <taxon>Sphingomonadales</taxon>
        <taxon>Sphingomonadaceae</taxon>
        <taxon>Sphingorhabdus</taxon>
    </lineage>
</organism>
<keyword evidence="3 5" id="KW-1133">Transmembrane helix</keyword>